<dbReference type="RefSeq" id="XP_058331517.1">
    <property type="nucleotide sequence ID" value="XM_058472514.1"/>
</dbReference>
<dbReference type="GeneID" id="83199817"/>
<gene>
    <name evidence="2" type="ORF">N7468_003217</name>
</gene>
<dbReference type="EMBL" id="JAPQKS010000003">
    <property type="protein sequence ID" value="KAJ5238598.1"/>
    <property type="molecule type" value="Genomic_DNA"/>
</dbReference>
<evidence type="ECO:0000313" key="3">
    <source>
        <dbReference type="Proteomes" id="UP001150941"/>
    </source>
</evidence>
<sequence>MLWSSHTVGLVTHLLALVLHLLVAAESVQTWQPALITVDTAAQCAFRRLAAKAVSMESASAARQLHPSALQQEFAAQLEHRALRVGHFLVVAWPLTLAPPASNPSGADICCPTACGTANVCAGF</sequence>
<evidence type="ECO:0000313" key="2">
    <source>
        <dbReference type="EMBL" id="KAJ5238598.1"/>
    </source>
</evidence>
<evidence type="ECO:0000256" key="1">
    <source>
        <dbReference type="SAM" id="SignalP"/>
    </source>
</evidence>
<keyword evidence="1" id="KW-0732">Signal</keyword>
<keyword evidence="3" id="KW-1185">Reference proteome</keyword>
<reference evidence="2" key="1">
    <citation type="submission" date="2022-11" db="EMBL/GenBank/DDBJ databases">
        <authorList>
            <person name="Petersen C."/>
        </authorList>
    </citation>
    <scope>NUCLEOTIDE SEQUENCE</scope>
    <source>
        <strain evidence="2">IBT 19713</strain>
    </source>
</reference>
<dbReference type="AlphaFoldDB" id="A0A9W9TS16"/>
<dbReference type="Proteomes" id="UP001150941">
    <property type="component" value="Unassembled WGS sequence"/>
</dbReference>
<comment type="caution">
    <text evidence="2">The sequence shown here is derived from an EMBL/GenBank/DDBJ whole genome shotgun (WGS) entry which is preliminary data.</text>
</comment>
<feature type="signal peptide" evidence="1">
    <location>
        <begin position="1"/>
        <end position="25"/>
    </location>
</feature>
<protein>
    <recommendedName>
        <fullName evidence="4">Secreted protein</fullName>
    </recommendedName>
</protein>
<reference evidence="2" key="2">
    <citation type="journal article" date="2023" name="IMA Fungus">
        <title>Comparative genomic study of the Penicillium genus elucidates a diverse pangenome and 15 lateral gene transfer events.</title>
        <authorList>
            <person name="Petersen C."/>
            <person name="Sorensen T."/>
            <person name="Nielsen M.R."/>
            <person name="Sondergaard T.E."/>
            <person name="Sorensen J.L."/>
            <person name="Fitzpatrick D.A."/>
            <person name="Frisvad J.C."/>
            <person name="Nielsen K.L."/>
        </authorList>
    </citation>
    <scope>NUCLEOTIDE SEQUENCE</scope>
    <source>
        <strain evidence="2">IBT 19713</strain>
    </source>
</reference>
<proteinExistence type="predicted"/>
<organism evidence="2 3">
    <name type="scientific">Penicillium chermesinum</name>
    <dbReference type="NCBI Taxonomy" id="63820"/>
    <lineage>
        <taxon>Eukaryota</taxon>
        <taxon>Fungi</taxon>
        <taxon>Dikarya</taxon>
        <taxon>Ascomycota</taxon>
        <taxon>Pezizomycotina</taxon>
        <taxon>Eurotiomycetes</taxon>
        <taxon>Eurotiomycetidae</taxon>
        <taxon>Eurotiales</taxon>
        <taxon>Aspergillaceae</taxon>
        <taxon>Penicillium</taxon>
    </lineage>
</organism>
<feature type="chain" id="PRO_5040876033" description="Secreted protein" evidence="1">
    <location>
        <begin position="26"/>
        <end position="124"/>
    </location>
</feature>
<accession>A0A9W9TS16</accession>
<evidence type="ECO:0008006" key="4">
    <source>
        <dbReference type="Google" id="ProtNLM"/>
    </source>
</evidence>
<name>A0A9W9TS16_9EURO</name>